<evidence type="ECO:0000256" key="1">
    <source>
        <dbReference type="SAM" id="MobiDB-lite"/>
    </source>
</evidence>
<evidence type="ECO:0000313" key="2">
    <source>
        <dbReference type="EMBL" id="AXK60163.1"/>
    </source>
</evidence>
<dbReference type="Proteomes" id="UP000254834">
    <property type="component" value="Chromosome"/>
</dbReference>
<reference evidence="2 3" key="1">
    <citation type="submission" date="2017-12" db="EMBL/GenBank/DDBJ databases">
        <title>Chromulinavorax destructans is a abundant pathogen of dominant heterotrophic picoflagllates.</title>
        <authorList>
            <person name="Deeg C.M."/>
            <person name="Zimmer M."/>
            <person name="Suttle C.A."/>
        </authorList>
    </citation>
    <scope>NUCLEOTIDE SEQUENCE [LARGE SCALE GENOMIC DNA]</scope>
    <source>
        <strain evidence="2 3">SeV1</strain>
    </source>
</reference>
<evidence type="ECO:0000313" key="3">
    <source>
        <dbReference type="Proteomes" id="UP000254834"/>
    </source>
</evidence>
<gene>
    <name evidence="2" type="ORF">C0J27_00155</name>
</gene>
<accession>A0A345ZA46</accession>
<organism evidence="2 3">
    <name type="scientific">Candidatus Chromulinivorax destructor</name>
    <dbReference type="NCBI Taxonomy" id="2066483"/>
    <lineage>
        <taxon>Bacteria</taxon>
        <taxon>Candidatus Babelota</taxon>
        <taxon>Candidatus Babeliae</taxon>
        <taxon>Candidatus Babeliales</taxon>
        <taxon>Candidatus Chromulinivoraceae</taxon>
        <taxon>Candidatus Chromulinivorax</taxon>
    </lineage>
</organism>
<dbReference type="AlphaFoldDB" id="A0A345ZA46"/>
<keyword evidence="3" id="KW-1185">Reference proteome</keyword>
<sequence length="169" mass="18944">MHYTKKIISLLTFSVGLCFLTTNINAHPFSFLWICSASSSKVEVYDPSRMNLYDFCYESTDVKKPSEKGTVSTSGSIQSTPNPSADGLYKLNLPQPASNEMDEFPSSPFSPRSKKTNNQVSPARRRLRDQSIHHIPVNSTTSIQSQDLRRMALGHAAYKYKPADTTYIN</sequence>
<name>A0A345ZA46_9BACT</name>
<dbReference type="EMBL" id="CP025544">
    <property type="protein sequence ID" value="AXK60163.1"/>
    <property type="molecule type" value="Genomic_DNA"/>
</dbReference>
<dbReference type="KEGG" id="cdes:C0J27_00155"/>
<proteinExistence type="predicted"/>
<feature type="compositionally biased region" description="Polar residues" evidence="1">
    <location>
        <begin position="69"/>
        <end position="83"/>
    </location>
</feature>
<feature type="region of interest" description="Disordered" evidence="1">
    <location>
        <begin position="63"/>
        <end position="143"/>
    </location>
</feature>
<dbReference type="RefSeq" id="WP_115585178.1">
    <property type="nucleotide sequence ID" value="NZ_CP025544.1"/>
</dbReference>
<protein>
    <submittedName>
        <fullName evidence="2">Uncharacterized protein</fullName>
    </submittedName>
</protein>